<dbReference type="Gene3D" id="3.90.1150.10">
    <property type="entry name" value="Aspartate Aminotransferase, domain 1"/>
    <property type="match status" value="1"/>
</dbReference>
<comment type="catalytic activity">
    <reaction evidence="10">
        <text>(sulfur carrier)-H + L-cysteine = (sulfur carrier)-SH + L-alanine</text>
        <dbReference type="Rhea" id="RHEA:43892"/>
        <dbReference type="Rhea" id="RHEA-COMP:14737"/>
        <dbReference type="Rhea" id="RHEA-COMP:14739"/>
        <dbReference type="ChEBI" id="CHEBI:29917"/>
        <dbReference type="ChEBI" id="CHEBI:35235"/>
        <dbReference type="ChEBI" id="CHEBI:57972"/>
        <dbReference type="ChEBI" id="CHEBI:64428"/>
        <dbReference type="EC" id="2.8.1.7"/>
    </reaction>
</comment>
<reference evidence="13" key="1">
    <citation type="submission" date="2019-04" db="EMBL/GenBank/DDBJ databases">
        <title>Complete genome sequence of Sphingomonas sp. W1-2-3.</title>
        <authorList>
            <person name="Im W.T."/>
        </authorList>
    </citation>
    <scope>NUCLEOTIDE SEQUENCE [LARGE SCALE GENOMIC DNA]</scope>
    <source>
        <strain evidence="13">W1-2-3</strain>
    </source>
</reference>
<keyword evidence="13" id="KW-1185">Reference proteome</keyword>
<proteinExistence type="inferred from homology"/>
<keyword evidence="7" id="KW-0663">Pyridoxal phosphate</keyword>
<evidence type="ECO:0000256" key="8">
    <source>
        <dbReference type="ARBA" id="ARBA00023004"/>
    </source>
</evidence>
<dbReference type="KEGG" id="hgn:E6W36_01145"/>
<dbReference type="PANTHER" id="PTHR11601:SF34">
    <property type="entry name" value="CYSTEINE DESULFURASE"/>
    <property type="match status" value="1"/>
</dbReference>
<comment type="similarity">
    <text evidence="3">Belongs to the class-V pyridoxal-phosphate-dependent aminotransferase family. NifS/IscS subfamily.</text>
</comment>
<evidence type="ECO:0000256" key="3">
    <source>
        <dbReference type="ARBA" id="ARBA00006490"/>
    </source>
</evidence>
<keyword evidence="5" id="KW-0808">Transferase</keyword>
<dbReference type="InterPro" id="IPR015421">
    <property type="entry name" value="PyrdxlP-dep_Trfase_major"/>
</dbReference>
<dbReference type="PANTHER" id="PTHR11601">
    <property type="entry name" value="CYSTEINE DESULFURYLASE FAMILY MEMBER"/>
    <property type="match status" value="1"/>
</dbReference>
<evidence type="ECO:0000256" key="4">
    <source>
        <dbReference type="ARBA" id="ARBA00013558"/>
    </source>
</evidence>
<evidence type="ECO:0000256" key="7">
    <source>
        <dbReference type="ARBA" id="ARBA00022898"/>
    </source>
</evidence>
<protein>
    <recommendedName>
        <fullName evidence="4">Cysteine desulfurase</fullName>
    </recommendedName>
</protein>
<evidence type="ECO:0000256" key="5">
    <source>
        <dbReference type="ARBA" id="ARBA00022679"/>
    </source>
</evidence>
<evidence type="ECO:0000313" key="12">
    <source>
        <dbReference type="EMBL" id="QCI78737.1"/>
    </source>
</evidence>
<evidence type="ECO:0000256" key="2">
    <source>
        <dbReference type="ARBA" id="ARBA00003120"/>
    </source>
</evidence>
<dbReference type="Pfam" id="PF00266">
    <property type="entry name" value="Aminotran_5"/>
    <property type="match status" value="1"/>
</dbReference>
<dbReference type="GO" id="GO:0046872">
    <property type="term" value="F:metal ion binding"/>
    <property type="evidence" value="ECO:0007669"/>
    <property type="project" value="UniProtKB-KW"/>
</dbReference>
<dbReference type="InterPro" id="IPR015422">
    <property type="entry name" value="PyrdxlP-dep_Trfase_small"/>
</dbReference>
<sequence>MIYLDFNASAPVSALVAAQVASAIAQGGNPSSVHAAGRTARGRVEVAREALATAVGCAARDLVFTSGGTEANALAIQGLPLPRVLASAVEHDCVLALADATIPVDGQGRVAPEALEAALKDGPALVCIMAANNETGVIQPLRELAPLVRAAGSLLHVDAVQALAKLPVEVAHADTMAFSAHKLGGPQGVGALYVRPGLTVAARQRGGGQELGRRAGTENVGGIVGFGAALRERAEDAEWTARVTALRDSLETALLEAGAQIIARDVPRLCNTIAVRMPGVAAATQVMALDLAGFAVSAGSACSSGKVKPSHVLRAMGCPDAVAGETIRVSLGWTTTEEEIASFVKAWRATLARLDPRF</sequence>
<organism evidence="12 13">
    <name type="scientific">Hankyongella ginsenosidimutans</name>
    <dbReference type="NCBI Taxonomy" id="1763828"/>
    <lineage>
        <taxon>Bacteria</taxon>
        <taxon>Pseudomonadati</taxon>
        <taxon>Pseudomonadota</taxon>
        <taxon>Alphaproteobacteria</taxon>
        <taxon>Sphingomonadales</taxon>
        <taxon>Sphingomonadaceae</taxon>
        <taxon>Hankyongella</taxon>
    </lineage>
</organism>
<comment type="function">
    <text evidence="2">Catalyzes the removal of elemental sulfur atoms from cysteine to produce alanine. Seems to participate in the biosynthesis of the nitrogenase metalloclusters by providing the inorganic sulfur required for the Fe-S core formation.</text>
</comment>
<dbReference type="RefSeq" id="WP_222873499.1">
    <property type="nucleotide sequence ID" value="NZ_CP039704.1"/>
</dbReference>
<keyword evidence="9" id="KW-0411">Iron-sulfur</keyword>
<dbReference type="AlphaFoldDB" id="A0A4D7C844"/>
<dbReference type="GO" id="GO:0031071">
    <property type="term" value="F:cysteine desulfurase activity"/>
    <property type="evidence" value="ECO:0007669"/>
    <property type="project" value="UniProtKB-EC"/>
</dbReference>
<dbReference type="GO" id="GO:0051536">
    <property type="term" value="F:iron-sulfur cluster binding"/>
    <property type="evidence" value="ECO:0007669"/>
    <property type="project" value="UniProtKB-KW"/>
</dbReference>
<comment type="cofactor">
    <cofactor evidence="1">
        <name>pyridoxal 5'-phosphate</name>
        <dbReference type="ChEBI" id="CHEBI:597326"/>
    </cofactor>
</comment>
<dbReference type="Gene3D" id="3.40.640.10">
    <property type="entry name" value="Type I PLP-dependent aspartate aminotransferase-like (Major domain)"/>
    <property type="match status" value="1"/>
</dbReference>
<dbReference type="SUPFAM" id="SSF53383">
    <property type="entry name" value="PLP-dependent transferases"/>
    <property type="match status" value="1"/>
</dbReference>
<dbReference type="Gene3D" id="1.10.260.50">
    <property type="match status" value="1"/>
</dbReference>
<dbReference type="InterPro" id="IPR016454">
    <property type="entry name" value="Cysteine_dSase"/>
</dbReference>
<dbReference type="PIRSF" id="PIRSF005572">
    <property type="entry name" value="NifS"/>
    <property type="match status" value="1"/>
</dbReference>
<dbReference type="InterPro" id="IPR000192">
    <property type="entry name" value="Aminotrans_V_dom"/>
</dbReference>
<evidence type="ECO:0000313" key="13">
    <source>
        <dbReference type="Proteomes" id="UP000298714"/>
    </source>
</evidence>
<dbReference type="Proteomes" id="UP000298714">
    <property type="component" value="Chromosome"/>
</dbReference>
<evidence type="ECO:0000256" key="6">
    <source>
        <dbReference type="ARBA" id="ARBA00022723"/>
    </source>
</evidence>
<feature type="domain" description="Aminotransferase class V" evidence="11">
    <location>
        <begin position="2"/>
        <end position="342"/>
    </location>
</feature>
<dbReference type="EMBL" id="CP039704">
    <property type="protein sequence ID" value="QCI78737.1"/>
    <property type="molecule type" value="Genomic_DNA"/>
</dbReference>
<keyword evidence="8" id="KW-0408">Iron</keyword>
<dbReference type="InterPro" id="IPR015424">
    <property type="entry name" value="PyrdxlP-dep_Trfase"/>
</dbReference>
<keyword evidence="6" id="KW-0479">Metal-binding</keyword>
<gene>
    <name evidence="12" type="ORF">E6W36_01145</name>
</gene>
<evidence type="ECO:0000256" key="10">
    <source>
        <dbReference type="ARBA" id="ARBA00050776"/>
    </source>
</evidence>
<name>A0A4D7C844_9SPHN</name>
<evidence type="ECO:0000256" key="9">
    <source>
        <dbReference type="ARBA" id="ARBA00023014"/>
    </source>
</evidence>
<accession>A0A4D7C844</accession>
<evidence type="ECO:0000256" key="1">
    <source>
        <dbReference type="ARBA" id="ARBA00001933"/>
    </source>
</evidence>
<evidence type="ECO:0000259" key="11">
    <source>
        <dbReference type="Pfam" id="PF00266"/>
    </source>
</evidence>